<dbReference type="Proteomes" id="UP001054945">
    <property type="component" value="Unassembled WGS sequence"/>
</dbReference>
<sequence>MAAATHRNVKPQATALISVTPATAPVIPVPAVQVPTVHFSARSSQLKSAASKLKRLQCKDTCYLQFPHSNLYSPLHLKSLRP</sequence>
<evidence type="ECO:0000313" key="2">
    <source>
        <dbReference type="Proteomes" id="UP001054945"/>
    </source>
</evidence>
<dbReference type="AlphaFoldDB" id="A0AAV4RSJ8"/>
<comment type="caution">
    <text evidence="1">The sequence shown here is derived from an EMBL/GenBank/DDBJ whole genome shotgun (WGS) entry which is preliminary data.</text>
</comment>
<protein>
    <submittedName>
        <fullName evidence="1">Uncharacterized protein</fullName>
    </submittedName>
</protein>
<proteinExistence type="predicted"/>
<dbReference type="EMBL" id="BPLR01008314">
    <property type="protein sequence ID" value="GIY23796.1"/>
    <property type="molecule type" value="Genomic_DNA"/>
</dbReference>
<name>A0AAV4RSJ8_CAEEX</name>
<keyword evidence="2" id="KW-1185">Reference proteome</keyword>
<reference evidence="1 2" key="1">
    <citation type="submission" date="2021-06" db="EMBL/GenBank/DDBJ databases">
        <title>Caerostris extrusa draft genome.</title>
        <authorList>
            <person name="Kono N."/>
            <person name="Arakawa K."/>
        </authorList>
    </citation>
    <scope>NUCLEOTIDE SEQUENCE [LARGE SCALE GENOMIC DNA]</scope>
</reference>
<evidence type="ECO:0000313" key="1">
    <source>
        <dbReference type="EMBL" id="GIY23796.1"/>
    </source>
</evidence>
<organism evidence="1 2">
    <name type="scientific">Caerostris extrusa</name>
    <name type="common">Bark spider</name>
    <name type="synonym">Caerostris bankana</name>
    <dbReference type="NCBI Taxonomy" id="172846"/>
    <lineage>
        <taxon>Eukaryota</taxon>
        <taxon>Metazoa</taxon>
        <taxon>Ecdysozoa</taxon>
        <taxon>Arthropoda</taxon>
        <taxon>Chelicerata</taxon>
        <taxon>Arachnida</taxon>
        <taxon>Araneae</taxon>
        <taxon>Araneomorphae</taxon>
        <taxon>Entelegynae</taxon>
        <taxon>Araneoidea</taxon>
        <taxon>Araneidae</taxon>
        <taxon>Caerostris</taxon>
    </lineage>
</organism>
<gene>
    <name evidence="1" type="ORF">CEXT_61381</name>
</gene>
<accession>A0AAV4RSJ8</accession>